<dbReference type="EMBL" id="LAZR01000096">
    <property type="protein sequence ID" value="KKN92189.1"/>
    <property type="molecule type" value="Genomic_DNA"/>
</dbReference>
<dbReference type="CDD" id="cd08472">
    <property type="entry name" value="PBP2_CrgA_like_3"/>
    <property type="match status" value="1"/>
</dbReference>
<name>A0A0F9UKJ5_9ZZZZ</name>
<dbReference type="FunFam" id="1.10.10.10:FF:000001">
    <property type="entry name" value="LysR family transcriptional regulator"/>
    <property type="match status" value="1"/>
</dbReference>
<dbReference type="Gene3D" id="1.10.10.10">
    <property type="entry name" value="Winged helix-like DNA-binding domain superfamily/Winged helix DNA-binding domain"/>
    <property type="match status" value="1"/>
</dbReference>
<dbReference type="GO" id="GO:0006351">
    <property type="term" value="P:DNA-templated transcription"/>
    <property type="evidence" value="ECO:0007669"/>
    <property type="project" value="TreeGrafter"/>
</dbReference>
<evidence type="ECO:0000256" key="2">
    <source>
        <dbReference type="ARBA" id="ARBA00023015"/>
    </source>
</evidence>
<keyword evidence="3" id="KW-0238">DNA-binding</keyword>
<comment type="caution">
    <text evidence="6">The sequence shown here is derived from an EMBL/GenBank/DDBJ whole genome shotgun (WGS) entry which is preliminary data.</text>
</comment>
<organism evidence="6">
    <name type="scientific">marine sediment metagenome</name>
    <dbReference type="NCBI Taxonomy" id="412755"/>
    <lineage>
        <taxon>unclassified sequences</taxon>
        <taxon>metagenomes</taxon>
        <taxon>ecological metagenomes</taxon>
    </lineage>
</organism>
<keyword evidence="4" id="KW-0804">Transcription</keyword>
<comment type="similarity">
    <text evidence="1">Belongs to the LysR transcriptional regulatory family.</text>
</comment>
<dbReference type="PANTHER" id="PTHR30537:SF72">
    <property type="entry name" value="LYSR FAMILY TRANSCRIPTIONAL REGULATOR"/>
    <property type="match status" value="1"/>
</dbReference>
<dbReference type="SUPFAM" id="SSF53850">
    <property type="entry name" value="Periplasmic binding protein-like II"/>
    <property type="match status" value="1"/>
</dbReference>
<dbReference type="Pfam" id="PF03466">
    <property type="entry name" value="LysR_substrate"/>
    <property type="match status" value="1"/>
</dbReference>
<keyword evidence="2" id="KW-0805">Transcription regulation</keyword>
<dbReference type="InterPro" id="IPR058163">
    <property type="entry name" value="LysR-type_TF_proteobact-type"/>
</dbReference>
<feature type="domain" description="HTH lysR-type" evidence="5">
    <location>
        <begin position="1"/>
        <end position="59"/>
    </location>
</feature>
<dbReference type="GO" id="GO:0003700">
    <property type="term" value="F:DNA-binding transcription factor activity"/>
    <property type="evidence" value="ECO:0007669"/>
    <property type="project" value="InterPro"/>
</dbReference>
<proteinExistence type="inferred from homology"/>
<accession>A0A0F9UKJ5</accession>
<evidence type="ECO:0000256" key="3">
    <source>
        <dbReference type="ARBA" id="ARBA00023125"/>
    </source>
</evidence>
<evidence type="ECO:0000313" key="6">
    <source>
        <dbReference type="EMBL" id="KKN92189.1"/>
    </source>
</evidence>
<protein>
    <recommendedName>
        <fullName evidence="5">HTH lysR-type domain-containing protein</fullName>
    </recommendedName>
</protein>
<evidence type="ECO:0000259" key="5">
    <source>
        <dbReference type="PROSITE" id="PS50931"/>
    </source>
</evidence>
<dbReference type="Gene3D" id="3.40.190.290">
    <property type="match status" value="1"/>
</dbReference>
<dbReference type="InterPro" id="IPR036390">
    <property type="entry name" value="WH_DNA-bd_sf"/>
</dbReference>
<dbReference type="PROSITE" id="PS50931">
    <property type="entry name" value="HTH_LYSR"/>
    <property type="match status" value="1"/>
</dbReference>
<dbReference type="SUPFAM" id="SSF46785">
    <property type="entry name" value="Winged helix' DNA-binding domain"/>
    <property type="match status" value="1"/>
</dbReference>
<dbReference type="GO" id="GO:0043565">
    <property type="term" value="F:sequence-specific DNA binding"/>
    <property type="evidence" value="ECO:0007669"/>
    <property type="project" value="TreeGrafter"/>
</dbReference>
<sequence>MDRLQAMQIFARVVEMHGFSKAAENLSIPPSTVTRTIKELEKFLGVKLLQRTTRHLNLTPDGTLYYQHCCRLLAEIEAVEASFPGSNGQAKGKLRVGMTASLARLFVLPSLKQFQASYPDIELTLSLSDRTVELVPEGIDCVIRAGVPHDSPTLVARRIANFEWVTCASPDYLKEHGEPNTLEDLQHHHAVGFFSKQQGRPMSWRFVINDEELVIHMPQTLAVNDTQTYVDCGLEGLGLIRAANYMVLPHLRSGKLQQVLSHYPAPAVPISVMYPQNRHLSPPVRAFVNWVSHLVQSAEPEWQIGEEFMAS</sequence>
<dbReference type="InterPro" id="IPR036388">
    <property type="entry name" value="WH-like_DNA-bd_sf"/>
</dbReference>
<dbReference type="Pfam" id="PF00126">
    <property type="entry name" value="HTH_1"/>
    <property type="match status" value="1"/>
</dbReference>
<dbReference type="InterPro" id="IPR000847">
    <property type="entry name" value="LysR_HTH_N"/>
</dbReference>
<dbReference type="AlphaFoldDB" id="A0A0F9UKJ5"/>
<dbReference type="PANTHER" id="PTHR30537">
    <property type="entry name" value="HTH-TYPE TRANSCRIPTIONAL REGULATOR"/>
    <property type="match status" value="1"/>
</dbReference>
<dbReference type="FunFam" id="3.40.190.290:FF:000001">
    <property type="entry name" value="Transcriptional regulator, LysR family"/>
    <property type="match status" value="1"/>
</dbReference>
<evidence type="ECO:0000256" key="4">
    <source>
        <dbReference type="ARBA" id="ARBA00023163"/>
    </source>
</evidence>
<gene>
    <name evidence="6" type="ORF">LCGC14_0210020</name>
</gene>
<reference evidence="6" key="1">
    <citation type="journal article" date="2015" name="Nature">
        <title>Complex archaea that bridge the gap between prokaryotes and eukaryotes.</title>
        <authorList>
            <person name="Spang A."/>
            <person name="Saw J.H."/>
            <person name="Jorgensen S.L."/>
            <person name="Zaremba-Niedzwiedzka K."/>
            <person name="Martijn J."/>
            <person name="Lind A.E."/>
            <person name="van Eijk R."/>
            <person name="Schleper C."/>
            <person name="Guy L."/>
            <person name="Ettema T.J."/>
        </authorList>
    </citation>
    <scope>NUCLEOTIDE SEQUENCE</scope>
</reference>
<evidence type="ECO:0000256" key="1">
    <source>
        <dbReference type="ARBA" id="ARBA00009437"/>
    </source>
</evidence>
<dbReference type="InterPro" id="IPR005119">
    <property type="entry name" value="LysR_subst-bd"/>
</dbReference>